<dbReference type="InterPro" id="IPR052709">
    <property type="entry name" value="Transposase-MT_Hybrid"/>
</dbReference>
<name>A0AAV4EWR4_9GAST</name>
<keyword evidence="3" id="KW-1185">Reference proteome</keyword>
<proteinExistence type="predicted"/>
<dbReference type="PANTHER" id="PTHR46060:SF1">
    <property type="entry name" value="MARINER MOS1 TRANSPOSASE-LIKE PROTEIN"/>
    <property type="match status" value="1"/>
</dbReference>
<dbReference type="Pfam" id="PF01359">
    <property type="entry name" value="Transposase_1"/>
    <property type="match status" value="1"/>
</dbReference>
<dbReference type="InterPro" id="IPR036397">
    <property type="entry name" value="RNaseH_sf"/>
</dbReference>
<dbReference type="Gene3D" id="3.30.420.10">
    <property type="entry name" value="Ribonuclease H-like superfamily/Ribonuclease H"/>
    <property type="match status" value="1"/>
</dbReference>
<evidence type="ECO:0000313" key="2">
    <source>
        <dbReference type="EMBL" id="GFR64893.1"/>
    </source>
</evidence>
<accession>A0AAV4EWR4</accession>
<dbReference type="GO" id="GO:0003676">
    <property type="term" value="F:nucleic acid binding"/>
    <property type="evidence" value="ECO:0007669"/>
    <property type="project" value="InterPro"/>
</dbReference>
<dbReference type="PANTHER" id="PTHR46060">
    <property type="entry name" value="MARINER MOS1 TRANSPOSASE-LIKE PROTEIN"/>
    <property type="match status" value="1"/>
</dbReference>
<comment type="caution">
    <text evidence="2">The sequence shown here is derived from an EMBL/GenBank/DDBJ whole genome shotgun (WGS) entry which is preliminary data.</text>
</comment>
<gene>
    <name evidence="2" type="ORF">ElyMa_003642800</name>
</gene>
<dbReference type="Proteomes" id="UP000762676">
    <property type="component" value="Unassembled WGS sequence"/>
</dbReference>
<dbReference type="InterPro" id="IPR001888">
    <property type="entry name" value="Transposase_1"/>
</dbReference>
<feature type="compositionally biased region" description="Polar residues" evidence="1">
    <location>
        <begin position="73"/>
        <end position="91"/>
    </location>
</feature>
<organism evidence="2 3">
    <name type="scientific">Elysia marginata</name>
    <dbReference type="NCBI Taxonomy" id="1093978"/>
    <lineage>
        <taxon>Eukaryota</taxon>
        <taxon>Metazoa</taxon>
        <taxon>Spiralia</taxon>
        <taxon>Lophotrochozoa</taxon>
        <taxon>Mollusca</taxon>
        <taxon>Gastropoda</taxon>
        <taxon>Heterobranchia</taxon>
        <taxon>Euthyneura</taxon>
        <taxon>Panpulmonata</taxon>
        <taxon>Sacoglossa</taxon>
        <taxon>Placobranchoidea</taxon>
        <taxon>Plakobranchidae</taxon>
        <taxon>Elysia</taxon>
    </lineage>
</organism>
<dbReference type="EMBL" id="BMAT01007466">
    <property type="protein sequence ID" value="GFR64893.1"/>
    <property type="molecule type" value="Genomic_DNA"/>
</dbReference>
<dbReference type="AlphaFoldDB" id="A0AAV4EWR4"/>
<protein>
    <submittedName>
        <fullName evidence="2">Histone-lysine N-methyltransferase SETMAR</fullName>
    </submittedName>
</protein>
<evidence type="ECO:0000313" key="3">
    <source>
        <dbReference type="Proteomes" id="UP000762676"/>
    </source>
</evidence>
<reference evidence="2 3" key="1">
    <citation type="journal article" date="2021" name="Elife">
        <title>Chloroplast acquisition without the gene transfer in kleptoplastic sea slugs, Plakobranchus ocellatus.</title>
        <authorList>
            <person name="Maeda T."/>
            <person name="Takahashi S."/>
            <person name="Yoshida T."/>
            <person name="Shimamura S."/>
            <person name="Takaki Y."/>
            <person name="Nagai Y."/>
            <person name="Toyoda A."/>
            <person name="Suzuki Y."/>
            <person name="Arimoto A."/>
            <person name="Ishii H."/>
            <person name="Satoh N."/>
            <person name="Nishiyama T."/>
            <person name="Hasebe M."/>
            <person name="Maruyama T."/>
            <person name="Minagawa J."/>
            <person name="Obokata J."/>
            <person name="Shigenobu S."/>
        </authorList>
    </citation>
    <scope>NUCLEOTIDE SEQUENCE [LARGE SCALE GENOMIC DNA]</scope>
</reference>
<sequence>MEYRHKISPSPWKFKVVASARKVLFTVFWDMGGVFHMDFLEQGHTVNSERYTSISTLQALKLRLRRVRRDKGSIQQHDNARPLTSRQTQDALRQLELTDRSHPAYSPDLAPPPNCYLFPGLKKYL</sequence>
<evidence type="ECO:0000256" key="1">
    <source>
        <dbReference type="SAM" id="MobiDB-lite"/>
    </source>
</evidence>
<feature type="region of interest" description="Disordered" evidence="1">
    <location>
        <begin position="70"/>
        <end position="97"/>
    </location>
</feature>